<evidence type="ECO:0000313" key="2">
    <source>
        <dbReference type="Proteomes" id="UP000191931"/>
    </source>
</evidence>
<organism evidence="1 2">
    <name type="scientific">Desulfamplus magnetovallimortis</name>
    <dbReference type="NCBI Taxonomy" id="1246637"/>
    <lineage>
        <taxon>Bacteria</taxon>
        <taxon>Pseudomonadati</taxon>
        <taxon>Thermodesulfobacteriota</taxon>
        <taxon>Desulfobacteria</taxon>
        <taxon>Desulfobacterales</taxon>
        <taxon>Desulfobacteraceae</taxon>
        <taxon>Desulfamplus</taxon>
    </lineage>
</organism>
<dbReference type="InterPro" id="IPR011204">
    <property type="entry name" value="Virulence_RhuM-like"/>
</dbReference>
<dbReference type="PANTHER" id="PTHR35810">
    <property type="entry name" value="CYTOPLASMIC PROTEIN-RELATED"/>
    <property type="match status" value="1"/>
</dbReference>
<keyword evidence="2" id="KW-1185">Reference proteome</keyword>
<dbReference type="Pfam" id="PF13310">
    <property type="entry name" value="Virulence_RhuM"/>
    <property type="match status" value="1"/>
</dbReference>
<gene>
    <name evidence="1" type="ORF">MTBBW1_1910001</name>
</gene>
<reference evidence="1 2" key="1">
    <citation type="submission" date="2017-03" db="EMBL/GenBank/DDBJ databases">
        <authorList>
            <person name="Afonso C.L."/>
            <person name="Miller P.J."/>
            <person name="Scott M.A."/>
            <person name="Spackman E."/>
            <person name="Goraichik I."/>
            <person name="Dimitrov K.M."/>
            <person name="Suarez D.L."/>
            <person name="Swayne D.E."/>
        </authorList>
    </citation>
    <scope>NUCLEOTIDE SEQUENCE [LARGE SCALE GENOMIC DNA]</scope>
    <source>
        <strain evidence="1">PRJEB14757</strain>
    </source>
</reference>
<dbReference type="Proteomes" id="UP000191931">
    <property type="component" value="Unassembled WGS sequence"/>
</dbReference>
<protein>
    <submittedName>
        <fullName evidence="1">Uncharacterized protein</fullName>
    </submittedName>
</protein>
<sequence length="79" mass="9334">MDDDRLKQEGARSRYFEELLQRIRDIRSSERNLYQKVTDIYATSIDYNNDAAITREFFATVQNKMHYAVHGQTAAEMIN</sequence>
<dbReference type="AlphaFoldDB" id="A0A1W1HB95"/>
<dbReference type="STRING" id="1246637.MTBBW1_1910001"/>
<accession>A0A1W1HB95</accession>
<dbReference type="PANTHER" id="PTHR35810:SF1">
    <property type="entry name" value="CYTOPLASMIC PROTEIN"/>
    <property type="match status" value="1"/>
</dbReference>
<dbReference type="EMBL" id="FWEV01000103">
    <property type="protein sequence ID" value="SLM29648.1"/>
    <property type="molecule type" value="Genomic_DNA"/>
</dbReference>
<proteinExistence type="predicted"/>
<evidence type="ECO:0000313" key="1">
    <source>
        <dbReference type="EMBL" id="SLM29648.1"/>
    </source>
</evidence>
<name>A0A1W1HB95_9BACT</name>